<reference evidence="1 2" key="1">
    <citation type="submission" date="2013-12" db="EMBL/GenBank/DDBJ databases">
        <title>Draft genome of the parsitic nematode Ancylostoma duodenale.</title>
        <authorList>
            <person name="Mitreva M."/>
        </authorList>
    </citation>
    <scope>NUCLEOTIDE SEQUENCE [LARGE SCALE GENOMIC DNA]</scope>
    <source>
        <strain evidence="1 2">Zhejiang</strain>
    </source>
</reference>
<organism evidence="1 2">
    <name type="scientific">Ancylostoma duodenale</name>
    <dbReference type="NCBI Taxonomy" id="51022"/>
    <lineage>
        <taxon>Eukaryota</taxon>
        <taxon>Metazoa</taxon>
        <taxon>Ecdysozoa</taxon>
        <taxon>Nematoda</taxon>
        <taxon>Chromadorea</taxon>
        <taxon>Rhabditida</taxon>
        <taxon>Rhabditina</taxon>
        <taxon>Rhabditomorpha</taxon>
        <taxon>Strongyloidea</taxon>
        <taxon>Ancylostomatidae</taxon>
        <taxon>Ancylostomatinae</taxon>
        <taxon>Ancylostoma</taxon>
    </lineage>
</organism>
<feature type="non-terminal residue" evidence="1">
    <location>
        <position position="89"/>
    </location>
</feature>
<accession>A0A0C2FLY6</accession>
<evidence type="ECO:0000313" key="2">
    <source>
        <dbReference type="Proteomes" id="UP000054047"/>
    </source>
</evidence>
<evidence type="ECO:0000313" key="1">
    <source>
        <dbReference type="EMBL" id="KIH45851.1"/>
    </source>
</evidence>
<dbReference type="EMBL" id="KN770932">
    <property type="protein sequence ID" value="KIH45851.1"/>
    <property type="molecule type" value="Genomic_DNA"/>
</dbReference>
<dbReference type="Proteomes" id="UP000054047">
    <property type="component" value="Unassembled WGS sequence"/>
</dbReference>
<sequence>MQILRDYDVPEKAATLTHPTAEEITAFREELSDAQNQLLEIYTKIEQLHSDWFKAQVSDPKEEEIFQQYVEKYGDYTKIIQRAVGVLEN</sequence>
<keyword evidence="2" id="KW-1185">Reference proteome</keyword>
<proteinExistence type="predicted"/>
<protein>
    <submittedName>
        <fullName evidence="1">Uncharacterized protein</fullName>
    </submittedName>
</protein>
<name>A0A0C2FLY6_9BILA</name>
<dbReference type="AlphaFoldDB" id="A0A0C2FLY6"/>
<gene>
    <name evidence="1" type="ORF">ANCDUO_24103</name>
</gene>